<reference evidence="1" key="1">
    <citation type="submission" date="2018-05" db="EMBL/GenBank/DDBJ databases">
        <authorList>
            <person name="Lanie J.A."/>
            <person name="Ng W.-L."/>
            <person name="Kazmierczak K.M."/>
            <person name="Andrzejewski T.M."/>
            <person name="Davidsen T.M."/>
            <person name="Wayne K.J."/>
            <person name="Tettelin H."/>
            <person name="Glass J.I."/>
            <person name="Rusch D."/>
            <person name="Podicherti R."/>
            <person name="Tsui H.-C.T."/>
            <person name="Winkler M.E."/>
        </authorList>
    </citation>
    <scope>NUCLEOTIDE SEQUENCE</scope>
</reference>
<evidence type="ECO:0000313" key="1">
    <source>
        <dbReference type="EMBL" id="SUZ76132.1"/>
    </source>
</evidence>
<proteinExistence type="predicted"/>
<dbReference type="AlphaFoldDB" id="A0A381Q9Y0"/>
<accession>A0A381Q9Y0</accession>
<sequence>MPVVITGRAHHVNPVRLRTSIANDIATVEFSVYEYLANSDAFSLPRANSSQSR</sequence>
<organism evidence="1">
    <name type="scientific">marine metagenome</name>
    <dbReference type="NCBI Taxonomy" id="408172"/>
    <lineage>
        <taxon>unclassified sequences</taxon>
        <taxon>metagenomes</taxon>
        <taxon>ecological metagenomes</taxon>
    </lineage>
</organism>
<protein>
    <submittedName>
        <fullName evidence="1">Uncharacterized protein</fullName>
    </submittedName>
</protein>
<name>A0A381Q9Y0_9ZZZZ</name>
<gene>
    <name evidence="1" type="ORF">METZ01_LOCUS28986</name>
</gene>
<dbReference type="EMBL" id="UINC01001266">
    <property type="protein sequence ID" value="SUZ76132.1"/>
    <property type="molecule type" value="Genomic_DNA"/>
</dbReference>